<name>A0A363NYV9_9SPHI</name>
<keyword evidence="1" id="KW-0812">Transmembrane</keyword>
<feature type="transmembrane region" description="Helical" evidence="1">
    <location>
        <begin position="65"/>
        <end position="86"/>
    </location>
</feature>
<organism evidence="2 3">
    <name type="scientific">Sphingobacterium athyrii</name>
    <dbReference type="NCBI Taxonomy" id="2152717"/>
    <lineage>
        <taxon>Bacteria</taxon>
        <taxon>Pseudomonadati</taxon>
        <taxon>Bacteroidota</taxon>
        <taxon>Sphingobacteriia</taxon>
        <taxon>Sphingobacteriales</taxon>
        <taxon>Sphingobacteriaceae</taxon>
        <taxon>Sphingobacterium</taxon>
    </lineage>
</organism>
<reference evidence="2 3" key="1">
    <citation type="submission" date="2018-04" db="EMBL/GenBank/DDBJ databases">
        <title>Sphingobacterium sp. M46 Genome.</title>
        <authorList>
            <person name="Cheng J."/>
            <person name="Li Y."/>
        </authorList>
    </citation>
    <scope>NUCLEOTIDE SEQUENCE [LARGE SCALE GENOMIC DNA]</scope>
    <source>
        <strain evidence="2 3">M46</strain>
    </source>
</reference>
<dbReference type="EMBL" id="QCXX01000001">
    <property type="protein sequence ID" value="PUV25927.1"/>
    <property type="molecule type" value="Genomic_DNA"/>
</dbReference>
<protein>
    <recommendedName>
        <fullName evidence="4">Photosystem I assembly protein Ycf4</fullName>
    </recommendedName>
</protein>
<dbReference type="RefSeq" id="WP_108632230.1">
    <property type="nucleotide sequence ID" value="NZ_QCXX01000001.1"/>
</dbReference>
<evidence type="ECO:0000313" key="2">
    <source>
        <dbReference type="EMBL" id="PUV25927.1"/>
    </source>
</evidence>
<evidence type="ECO:0000256" key="1">
    <source>
        <dbReference type="SAM" id="Phobius"/>
    </source>
</evidence>
<feature type="transmembrane region" description="Helical" evidence="1">
    <location>
        <begin position="25"/>
        <end position="45"/>
    </location>
</feature>
<comment type="caution">
    <text evidence="2">The sequence shown here is derived from an EMBL/GenBank/DDBJ whole genome shotgun (WGS) entry which is preliminary data.</text>
</comment>
<evidence type="ECO:0000313" key="3">
    <source>
        <dbReference type="Proteomes" id="UP000250831"/>
    </source>
</evidence>
<accession>A0A363NYV9</accession>
<sequence>MESYSSNKSSFLQTEIRKICKVRNAGIGLFIAMFLFCYGFFFYVFLEKWTGTSDKLTFFYKSLPLLSTLFVYFGVLFGGLSWAVYAKNQKFILALRALNSRDLDIYQRYTNRLVRIYATIAPYLFCEHELIFFTFFGSKKISISQIHRIETKIIQNPRGPNSFRVYFYNEFSKIHQVTMNQRGAFDFLQEQLLLENPYLSITSRNR</sequence>
<dbReference type="Proteomes" id="UP000250831">
    <property type="component" value="Unassembled WGS sequence"/>
</dbReference>
<evidence type="ECO:0008006" key="4">
    <source>
        <dbReference type="Google" id="ProtNLM"/>
    </source>
</evidence>
<keyword evidence="3" id="KW-1185">Reference proteome</keyword>
<dbReference type="AlphaFoldDB" id="A0A363NYV9"/>
<proteinExistence type="predicted"/>
<gene>
    <name evidence="2" type="ORF">DCO56_02840</name>
</gene>
<keyword evidence="1" id="KW-1133">Transmembrane helix</keyword>
<dbReference type="OrthoDB" id="704963at2"/>
<keyword evidence="1" id="KW-0472">Membrane</keyword>